<evidence type="ECO:0000313" key="1">
    <source>
        <dbReference type="EMBL" id="KAK1362094.1"/>
    </source>
</evidence>
<reference evidence="1" key="2">
    <citation type="submission" date="2023-05" db="EMBL/GenBank/DDBJ databases">
        <authorList>
            <person name="Schelkunov M.I."/>
        </authorList>
    </citation>
    <scope>NUCLEOTIDE SEQUENCE</scope>
    <source>
        <strain evidence="1">Hsosn_3</strain>
        <tissue evidence="1">Leaf</tissue>
    </source>
</reference>
<dbReference type="AlphaFoldDB" id="A0AAD8H7V2"/>
<keyword evidence="2" id="KW-1185">Reference proteome</keyword>
<evidence type="ECO:0000313" key="2">
    <source>
        <dbReference type="Proteomes" id="UP001237642"/>
    </source>
</evidence>
<name>A0AAD8H7V2_9APIA</name>
<accession>A0AAD8H7V2</accession>
<organism evidence="1 2">
    <name type="scientific">Heracleum sosnowskyi</name>
    <dbReference type="NCBI Taxonomy" id="360622"/>
    <lineage>
        <taxon>Eukaryota</taxon>
        <taxon>Viridiplantae</taxon>
        <taxon>Streptophyta</taxon>
        <taxon>Embryophyta</taxon>
        <taxon>Tracheophyta</taxon>
        <taxon>Spermatophyta</taxon>
        <taxon>Magnoliopsida</taxon>
        <taxon>eudicotyledons</taxon>
        <taxon>Gunneridae</taxon>
        <taxon>Pentapetalae</taxon>
        <taxon>asterids</taxon>
        <taxon>campanulids</taxon>
        <taxon>Apiales</taxon>
        <taxon>Apiaceae</taxon>
        <taxon>Apioideae</taxon>
        <taxon>apioid superclade</taxon>
        <taxon>Tordylieae</taxon>
        <taxon>Tordyliinae</taxon>
        <taxon>Heracleum</taxon>
    </lineage>
</organism>
<dbReference type="Proteomes" id="UP001237642">
    <property type="component" value="Unassembled WGS sequence"/>
</dbReference>
<sequence length="152" mass="17862">MIWNAEGSSAQCMVLYITHLKWLHYRASEFEYSERMRSQSKMCKPKKRRVAALYHLWARIPDFSKCCFVFSKQQVFHNKFTTWPLILGLSAENIIGSSSPCSFLVLSFPPRLVHRSLILGFSKWTNQPTIFCHWRAFLERTEGQTLHMIVES</sequence>
<dbReference type="EMBL" id="JAUIZM010000010">
    <property type="protein sequence ID" value="KAK1362094.1"/>
    <property type="molecule type" value="Genomic_DNA"/>
</dbReference>
<protein>
    <submittedName>
        <fullName evidence="1">Uncharacterized protein</fullName>
    </submittedName>
</protein>
<gene>
    <name evidence="1" type="ORF">POM88_046568</name>
</gene>
<reference evidence="1" key="1">
    <citation type="submission" date="2023-02" db="EMBL/GenBank/DDBJ databases">
        <title>Genome of toxic invasive species Heracleum sosnowskyi carries increased number of genes despite the absence of recent whole-genome duplications.</title>
        <authorList>
            <person name="Schelkunov M."/>
            <person name="Shtratnikova V."/>
            <person name="Makarenko M."/>
            <person name="Klepikova A."/>
            <person name="Omelchenko D."/>
            <person name="Novikova G."/>
            <person name="Obukhova E."/>
            <person name="Bogdanov V."/>
            <person name="Penin A."/>
            <person name="Logacheva M."/>
        </authorList>
    </citation>
    <scope>NUCLEOTIDE SEQUENCE</scope>
    <source>
        <strain evidence="1">Hsosn_3</strain>
        <tissue evidence="1">Leaf</tissue>
    </source>
</reference>
<proteinExistence type="predicted"/>
<comment type="caution">
    <text evidence="1">The sequence shown here is derived from an EMBL/GenBank/DDBJ whole genome shotgun (WGS) entry which is preliminary data.</text>
</comment>